<dbReference type="RefSeq" id="WP_323467274.1">
    <property type="nucleotide sequence ID" value="NZ_CP144224.1"/>
</dbReference>
<sequence length="141" mass="17227">MDRSAFRQTIQVNEMLEDLMETESSDVLMIDYLSVISPSEQASFLWKQILESRRRHYDWLRSVYYQLNGRWPEVDQEIFRRPSSYEEGLTTQLTRTERRKLHMQSLMNQMLYASAYFSQSLQIIYNQLLYEELLLRHLRRF</sequence>
<reference evidence="1" key="1">
    <citation type="submission" date="2023-10" db="EMBL/GenBank/DDBJ databases">
        <title>Screening of Alkalihalophilus pseudofirmusBZ-TG-HK211 and Its Alleviation of Salt Stress on Rapeseed Growth.</title>
        <authorList>
            <person name="Zhao B."/>
            <person name="Guo T."/>
        </authorList>
    </citation>
    <scope>NUCLEOTIDE SEQUENCE</scope>
    <source>
        <strain evidence="1">BZ-TG-HK211</strain>
    </source>
</reference>
<comment type="caution">
    <text evidence="1">The sequence shown here is derived from an EMBL/GenBank/DDBJ whole genome shotgun (WGS) entry which is preliminary data.</text>
</comment>
<organism evidence="1 2">
    <name type="scientific">Alkalihalophilus pseudofirmus</name>
    <name type="common">Bacillus pseudofirmus</name>
    <dbReference type="NCBI Taxonomy" id="79885"/>
    <lineage>
        <taxon>Bacteria</taxon>
        <taxon>Bacillati</taxon>
        <taxon>Bacillota</taxon>
        <taxon>Bacilli</taxon>
        <taxon>Bacillales</taxon>
        <taxon>Bacillaceae</taxon>
        <taxon>Alkalihalophilus</taxon>
    </lineage>
</organism>
<gene>
    <name evidence="1" type="ORF">RYX45_15425</name>
</gene>
<dbReference type="Proteomes" id="UP001285636">
    <property type="component" value="Unassembled WGS sequence"/>
</dbReference>
<dbReference type="EMBL" id="JAWJAY010000004">
    <property type="protein sequence ID" value="MDV2886581.1"/>
    <property type="molecule type" value="Genomic_DNA"/>
</dbReference>
<evidence type="ECO:0000313" key="2">
    <source>
        <dbReference type="Proteomes" id="UP001285636"/>
    </source>
</evidence>
<proteinExistence type="predicted"/>
<evidence type="ECO:0000313" key="1">
    <source>
        <dbReference type="EMBL" id="MDV2886581.1"/>
    </source>
</evidence>
<dbReference type="AlphaFoldDB" id="A0AAJ2NQ86"/>
<evidence type="ECO:0008006" key="3">
    <source>
        <dbReference type="Google" id="ProtNLM"/>
    </source>
</evidence>
<name>A0AAJ2NQ86_ALKPS</name>
<protein>
    <recommendedName>
        <fullName evidence="3">Rubrerythrin diiron-binding domain-containing protein</fullName>
    </recommendedName>
</protein>
<accession>A0AAJ2NQ86</accession>